<dbReference type="AlphaFoldDB" id="A0A845U7E9"/>
<gene>
    <name evidence="1" type="ORF">GL267_03595</name>
</gene>
<reference evidence="1" key="1">
    <citation type="submission" date="2019-11" db="EMBL/GenBank/DDBJ databases">
        <title>Acidithiobacillus ferrianus sp. nov.: a facultatively anaerobic and extremely acidophilic chemolithoautotroph.</title>
        <authorList>
            <person name="Norris P.R."/>
            <person name="Falagan C."/>
            <person name="Moya-Beltran A."/>
            <person name="Castro M."/>
            <person name="Quatrini R."/>
            <person name="Johnson D.B."/>
        </authorList>
    </citation>
    <scope>NUCLEOTIDE SEQUENCE [LARGE SCALE GENOMIC DNA]</scope>
    <source>
        <strain evidence="1">MG</strain>
    </source>
</reference>
<dbReference type="RefSeq" id="WP_163096620.1">
    <property type="nucleotide sequence ID" value="NZ_CP127523.1"/>
</dbReference>
<dbReference type="InterPro" id="IPR010985">
    <property type="entry name" value="Ribbon_hlx_hlx"/>
</dbReference>
<evidence type="ECO:0000313" key="1">
    <source>
        <dbReference type="EMBL" id="NDU41761.1"/>
    </source>
</evidence>
<comment type="caution">
    <text evidence="1">The sequence shown here is derived from an EMBL/GenBank/DDBJ whole genome shotgun (WGS) entry which is preliminary data.</text>
</comment>
<dbReference type="GO" id="GO:0006355">
    <property type="term" value="P:regulation of DNA-templated transcription"/>
    <property type="evidence" value="ECO:0007669"/>
    <property type="project" value="InterPro"/>
</dbReference>
<protein>
    <submittedName>
        <fullName evidence="1">Toxin-antitoxin system HicB family antitoxin</fullName>
    </submittedName>
</protein>
<name>A0A845U7E9_9PROT</name>
<dbReference type="SUPFAM" id="SSF47598">
    <property type="entry name" value="Ribbon-helix-helix"/>
    <property type="match status" value="1"/>
</dbReference>
<sequence length="75" mass="8641">MSTLTIRLPDDKADKIRDMARMKGISVNKLFDEWTAQMLTEMDVERRFRVMAAQGNPQAALRILEKVDQIHPSNP</sequence>
<accession>A0A845U7E9</accession>
<dbReference type="EMBL" id="WNJL01000014">
    <property type="protein sequence ID" value="NDU41761.1"/>
    <property type="molecule type" value="Genomic_DNA"/>
</dbReference>
<proteinExistence type="predicted"/>
<organism evidence="1">
    <name type="scientific">Acidithiobacillus ferrianus</name>
    <dbReference type="NCBI Taxonomy" id="2678518"/>
    <lineage>
        <taxon>Bacteria</taxon>
        <taxon>Pseudomonadati</taxon>
        <taxon>Pseudomonadota</taxon>
        <taxon>Acidithiobacillia</taxon>
        <taxon>Acidithiobacillales</taxon>
        <taxon>Acidithiobacillaceae</taxon>
        <taxon>Acidithiobacillus</taxon>
    </lineage>
</organism>